<dbReference type="Gene3D" id="2.60.120.1440">
    <property type="match status" value="1"/>
</dbReference>
<evidence type="ECO:0000313" key="4">
    <source>
        <dbReference type="Proteomes" id="UP000321353"/>
    </source>
</evidence>
<organism evidence="3 4">
    <name type="scientific">Stieleria maiorica</name>
    <dbReference type="NCBI Taxonomy" id="2795974"/>
    <lineage>
        <taxon>Bacteria</taxon>
        <taxon>Pseudomonadati</taxon>
        <taxon>Planctomycetota</taxon>
        <taxon>Planctomycetia</taxon>
        <taxon>Pirellulales</taxon>
        <taxon>Pirellulaceae</taxon>
        <taxon>Stieleria</taxon>
    </lineage>
</organism>
<dbReference type="PANTHER" id="PTHR30273:SF2">
    <property type="entry name" value="PROTEIN FECR"/>
    <property type="match status" value="1"/>
</dbReference>
<gene>
    <name evidence="3" type="ORF">Mal15_68610</name>
</gene>
<protein>
    <submittedName>
        <fullName evidence="3">FecR protein</fullName>
    </submittedName>
</protein>
<dbReference type="KEGG" id="smam:Mal15_68610"/>
<evidence type="ECO:0000313" key="3">
    <source>
        <dbReference type="EMBL" id="QEG02740.1"/>
    </source>
</evidence>
<keyword evidence="1" id="KW-0812">Transmembrane</keyword>
<accession>A0A5B9MQM0</accession>
<keyword evidence="4" id="KW-1185">Reference proteome</keyword>
<dbReference type="Proteomes" id="UP000321353">
    <property type="component" value="Chromosome"/>
</dbReference>
<feature type="domain" description="FecR protein" evidence="2">
    <location>
        <begin position="223"/>
        <end position="278"/>
    </location>
</feature>
<keyword evidence="1" id="KW-0472">Membrane</keyword>
<feature type="transmembrane region" description="Helical" evidence="1">
    <location>
        <begin position="116"/>
        <end position="138"/>
    </location>
</feature>
<proteinExistence type="predicted"/>
<reference evidence="3 4" key="1">
    <citation type="submission" date="2019-02" db="EMBL/GenBank/DDBJ databases">
        <title>Planctomycetal bacteria perform biofilm scaping via a novel small molecule.</title>
        <authorList>
            <person name="Jeske O."/>
            <person name="Boedeker C."/>
            <person name="Wiegand S."/>
            <person name="Breitling P."/>
            <person name="Kallscheuer N."/>
            <person name="Jogler M."/>
            <person name="Rohde M."/>
            <person name="Petersen J."/>
            <person name="Medema M.H."/>
            <person name="Surup F."/>
            <person name="Jogler C."/>
        </authorList>
    </citation>
    <scope>NUCLEOTIDE SEQUENCE [LARGE SCALE GENOMIC DNA]</scope>
    <source>
        <strain evidence="3 4">Mal15</strain>
    </source>
</reference>
<dbReference type="InterPro" id="IPR012373">
    <property type="entry name" value="Ferrdict_sens_TM"/>
</dbReference>
<dbReference type="GO" id="GO:0016989">
    <property type="term" value="F:sigma factor antagonist activity"/>
    <property type="evidence" value="ECO:0007669"/>
    <property type="project" value="TreeGrafter"/>
</dbReference>
<sequence precursor="true">MNPEDRFAQLWTDYLEGELDDQSLAELRELLAADESRVTLAADLFQTHRLLGLVVEEEPSRQDDFVRETMAKLPSDPDDFVGRVMSKVRKTKPADADLRGAGGVDDKSHRPYRPPVAAVGLWVAAAVLLLAAVSFYLLPGGPNEIEIGSTGKPSTGNASVGGEVRLASSARATFFGELSPPVGTVLVPQREYVLMTGMVEVAFPAGASAILEGPAVFRVTSGESLALDVGRCSVHAPDGAEGFRVDTPASRVVDRGTRFAVSVSETSVTEVHVTEGAADVYENADPAAAETNTQTRLVGGEAKAFSTARGINVDAVPFDAGVYRDGLPDRVVSYEASEADGGGAELLRSVTIQRGGRVMKIAVSDLIPARLTWFRATEPRAFLCGSQELPVPSTDVVFDRSLVTGVINPDGSEQPLTSDPIMEGDSGTPGMAFRFDRPIFNGPGADVVFFDLQTFGNPIDGDAFHVSPLVFREGLHSHTIRHYDLTMESPETQVLANFYVHLFAQPADSVTQLQTLGAVQQRQAMRFRGLAVGIDLSDLGYAPGESVDGLFLQDALDDKHMVDPVFIAGLPELK</sequence>
<dbReference type="EMBL" id="CP036264">
    <property type="protein sequence ID" value="QEG02740.1"/>
    <property type="molecule type" value="Genomic_DNA"/>
</dbReference>
<dbReference type="RefSeq" id="WP_147871637.1">
    <property type="nucleotide sequence ID" value="NZ_CP036264.1"/>
</dbReference>
<dbReference type="PANTHER" id="PTHR30273">
    <property type="entry name" value="PERIPLASMIC SIGNAL SENSOR AND SIGMA FACTOR ACTIVATOR FECR-RELATED"/>
    <property type="match status" value="1"/>
</dbReference>
<evidence type="ECO:0000259" key="2">
    <source>
        <dbReference type="Pfam" id="PF04773"/>
    </source>
</evidence>
<dbReference type="AlphaFoldDB" id="A0A5B9MQM0"/>
<dbReference type="Pfam" id="PF04773">
    <property type="entry name" value="FecR"/>
    <property type="match status" value="1"/>
</dbReference>
<keyword evidence="1" id="KW-1133">Transmembrane helix</keyword>
<evidence type="ECO:0000256" key="1">
    <source>
        <dbReference type="SAM" id="Phobius"/>
    </source>
</evidence>
<name>A0A5B9MQM0_9BACT</name>
<dbReference type="InterPro" id="IPR006860">
    <property type="entry name" value="FecR"/>
</dbReference>